<evidence type="ECO:0000313" key="5">
    <source>
        <dbReference type="Proteomes" id="UP001524547"/>
    </source>
</evidence>
<proteinExistence type="predicted"/>
<feature type="domain" description="Inosine/uridine-preferring nucleoside hydrolase" evidence="3">
    <location>
        <begin position="6"/>
        <end position="311"/>
    </location>
</feature>
<comment type="caution">
    <text evidence="4">The sequence shown here is derived from an EMBL/GenBank/DDBJ whole genome shotgun (WGS) entry which is preliminary data.</text>
</comment>
<evidence type="ECO:0000256" key="1">
    <source>
        <dbReference type="ARBA" id="ARBA00022801"/>
    </source>
</evidence>
<dbReference type="Gene3D" id="3.90.245.10">
    <property type="entry name" value="Ribonucleoside hydrolase-like"/>
    <property type="match status" value="1"/>
</dbReference>
<dbReference type="Proteomes" id="UP001524547">
    <property type="component" value="Unassembled WGS sequence"/>
</dbReference>
<evidence type="ECO:0000256" key="2">
    <source>
        <dbReference type="ARBA" id="ARBA00023295"/>
    </source>
</evidence>
<dbReference type="CDD" id="cd02650">
    <property type="entry name" value="nuc_hydro_CaPnhB"/>
    <property type="match status" value="1"/>
</dbReference>
<organism evidence="4 5">
    <name type="scientific">Rhizosaccharibacter radicis</name>
    <dbReference type="NCBI Taxonomy" id="2782605"/>
    <lineage>
        <taxon>Bacteria</taxon>
        <taxon>Pseudomonadati</taxon>
        <taxon>Pseudomonadota</taxon>
        <taxon>Alphaproteobacteria</taxon>
        <taxon>Acetobacterales</taxon>
        <taxon>Acetobacteraceae</taxon>
        <taxon>Rhizosaccharibacter</taxon>
    </lineage>
</organism>
<dbReference type="PANTHER" id="PTHR12304:SF4">
    <property type="entry name" value="URIDINE NUCLEOSIDASE"/>
    <property type="match status" value="1"/>
</dbReference>
<protein>
    <submittedName>
        <fullName evidence="4">Nucleoside hydrolase</fullName>
    </submittedName>
</protein>
<dbReference type="SUPFAM" id="SSF53590">
    <property type="entry name" value="Nucleoside hydrolase"/>
    <property type="match status" value="1"/>
</dbReference>
<dbReference type="Pfam" id="PF01156">
    <property type="entry name" value="IU_nuc_hydro"/>
    <property type="match status" value="1"/>
</dbReference>
<sequence length="320" mass="34263">MTVRKVIFDTDPGVDDAMALMFLARRPELELIGVSTVLGNAGIEQVTRNALFLRDRIGFDAPVAQGSGVTLAGISGNEALHVHGRNGLGDIAVPEGAAGPLDERRGHRMIIDLVRAHPHEVTIIAVGRLTNLARALEKDPEIARLVREVVVMGGAFGTHGHTGNVSPVAEANLFGDPDAADIVFTAPWPVTIVGLDVSQEVVMDEGFLRCLGESGGEDGRFLRDVSRFYQEFHRRSRGLDGIFAHDSLAVAFAVRPELFTLRRGPVRVVSNGLAVGQSIQKPEGAPFPPGGAWDAHPAQSVATGIDTSGFLRLYAETFIR</sequence>
<keyword evidence="5" id="KW-1185">Reference proteome</keyword>
<gene>
    <name evidence="4" type="ORF">NFI88_01065</name>
</gene>
<accession>A0ABT1VUQ8</accession>
<reference evidence="4 5" key="1">
    <citation type="submission" date="2022-06" db="EMBL/GenBank/DDBJ databases">
        <title>Rhizosaccharibacter gen. nov. sp. nov. KSS12, endophytic bacteria isolated from sugarcane.</title>
        <authorList>
            <person name="Pitiwittayakul N."/>
        </authorList>
    </citation>
    <scope>NUCLEOTIDE SEQUENCE [LARGE SCALE GENOMIC DNA]</scope>
    <source>
        <strain evidence="4 5">KSS12</strain>
    </source>
</reference>
<dbReference type="InterPro" id="IPR001910">
    <property type="entry name" value="Inosine/uridine_hydrolase_dom"/>
</dbReference>
<dbReference type="EMBL" id="JAMZEJ010000001">
    <property type="protein sequence ID" value="MCQ8239429.1"/>
    <property type="molecule type" value="Genomic_DNA"/>
</dbReference>
<dbReference type="PANTHER" id="PTHR12304">
    <property type="entry name" value="INOSINE-URIDINE PREFERRING NUCLEOSIDE HYDROLASE"/>
    <property type="match status" value="1"/>
</dbReference>
<keyword evidence="2" id="KW-0326">Glycosidase</keyword>
<dbReference type="InterPro" id="IPR023186">
    <property type="entry name" value="IUNH"/>
</dbReference>
<dbReference type="InterPro" id="IPR036452">
    <property type="entry name" value="Ribo_hydro-like"/>
</dbReference>
<dbReference type="RefSeq" id="WP_422918167.1">
    <property type="nucleotide sequence ID" value="NZ_JAMZEJ010000001.1"/>
</dbReference>
<name>A0ABT1VUQ8_9PROT</name>
<evidence type="ECO:0000313" key="4">
    <source>
        <dbReference type="EMBL" id="MCQ8239429.1"/>
    </source>
</evidence>
<dbReference type="GO" id="GO:0016787">
    <property type="term" value="F:hydrolase activity"/>
    <property type="evidence" value="ECO:0007669"/>
    <property type="project" value="UniProtKB-KW"/>
</dbReference>
<evidence type="ECO:0000259" key="3">
    <source>
        <dbReference type="Pfam" id="PF01156"/>
    </source>
</evidence>
<keyword evidence="1 4" id="KW-0378">Hydrolase</keyword>